<evidence type="ECO:0000313" key="1">
    <source>
        <dbReference type="EMBL" id="PTQ42166.1"/>
    </source>
</evidence>
<gene>
    <name evidence="1" type="ORF">MARPO_0031s0133</name>
</gene>
<dbReference type="EMBL" id="KZ772703">
    <property type="protein sequence ID" value="PTQ42166.1"/>
    <property type="molecule type" value="Genomic_DNA"/>
</dbReference>
<dbReference type="AlphaFoldDB" id="A0A2R6X7T6"/>
<organism evidence="1 2">
    <name type="scientific">Marchantia polymorpha</name>
    <name type="common">Common liverwort</name>
    <name type="synonym">Marchantia aquatica</name>
    <dbReference type="NCBI Taxonomy" id="3197"/>
    <lineage>
        <taxon>Eukaryota</taxon>
        <taxon>Viridiplantae</taxon>
        <taxon>Streptophyta</taxon>
        <taxon>Embryophyta</taxon>
        <taxon>Marchantiophyta</taxon>
        <taxon>Marchantiopsida</taxon>
        <taxon>Marchantiidae</taxon>
        <taxon>Marchantiales</taxon>
        <taxon>Marchantiaceae</taxon>
        <taxon>Marchantia</taxon>
    </lineage>
</organism>
<keyword evidence="2" id="KW-1185">Reference proteome</keyword>
<sequence length="241" mass="27348">MRSMGESCLFLLCLDHRSSIHPAHITSNAISRWGLRSPPQHWKCFLDQRGRKCTLLRRGFPISLKLPEWLGRGRVWELPAGFQARAFCLTLPRCLNLIRSCRVGNRSPLSARPALARSALFLLHAAPMWRIFNYIVHIVKDTPTSPRHPSTCFTERCAMVDSRCSGSPELTLSPVLRCSCNQRMGITYSLFLSHKTCSFHTVQDRYESNVSAIISTMIYRGLSLKRKQRSFTSHGQGDGQS</sequence>
<protein>
    <submittedName>
        <fullName evidence="1">Uncharacterized protein</fullName>
    </submittedName>
</protein>
<reference evidence="2" key="1">
    <citation type="journal article" date="2017" name="Cell">
        <title>Insights into land plant evolution garnered from the Marchantia polymorpha genome.</title>
        <authorList>
            <person name="Bowman J.L."/>
            <person name="Kohchi T."/>
            <person name="Yamato K.T."/>
            <person name="Jenkins J."/>
            <person name="Shu S."/>
            <person name="Ishizaki K."/>
            <person name="Yamaoka S."/>
            <person name="Nishihama R."/>
            <person name="Nakamura Y."/>
            <person name="Berger F."/>
            <person name="Adam C."/>
            <person name="Aki S.S."/>
            <person name="Althoff F."/>
            <person name="Araki T."/>
            <person name="Arteaga-Vazquez M.A."/>
            <person name="Balasubrmanian S."/>
            <person name="Barry K."/>
            <person name="Bauer D."/>
            <person name="Boehm C.R."/>
            <person name="Briginshaw L."/>
            <person name="Caballero-Perez J."/>
            <person name="Catarino B."/>
            <person name="Chen F."/>
            <person name="Chiyoda S."/>
            <person name="Chovatia M."/>
            <person name="Davies K.M."/>
            <person name="Delmans M."/>
            <person name="Demura T."/>
            <person name="Dierschke T."/>
            <person name="Dolan L."/>
            <person name="Dorantes-Acosta A.E."/>
            <person name="Eklund D.M."/>
            <person name="Florent S.N."/>
            <person name="Flores-Sandoval E."/>
            <person name="Fujiyama A."/>
            <person name="Fukuzawa H."/>
            <person name="Galik B."/>
            <person name="Grimanelli D."/>
            <person name="Grimwood J."/>
            <person name="Grossniklaus U."/>
            <person name="Hamada T."/>
            <person name="Haseloff J."/>
            <person name="Hetherington A.J."/>
            <person name="Higo A."/>
            <person name="Hirakawa Y."/>
            <person name="Hundley H.N."/>
            <person name="Ikeda Y."/>
            <person name="Inoue K."/>
            <person name="Inoue S.I."/>
            <person name="Ishida S."/>
            <person name="Jia Q."/>
            <person name="Kakita M."/>
            <person name="Kanazawa T."/>
            <person name="Kawai Y."/>
            <person name="Kawashima T."/>
            <person name="Kennedy M."/>
            <person name="Kinose K."/>
            <person name="Kinoshita T."/>
            <person name="Kohara Y."/>
            <person name="Koide E."/>
            <person name="Komatsu K."/>
            <person name="Kopischke S."/>
            <person name="Kubo M."/>
            <person name="Kyozuka J."/>
            <person name="Lagercrantz U."/>
            <person name="Lin S.S."/>
            <person name="Lindquist E."/>
            <person name="Lipzen A.M."/>
            <person name="Lu C.W."/>
            <person name="De Luna E."/>
            <person name="Martienssen R.A."/>
            <person name="Minamino N."/>
            <person name="Mizutani M."/>
            <person name="Mizutani M."/>
            <person name="Mochizuki N."/>
            <person name="Monte I."/>
            <person name="Mosher R."/>
            <person name="Nagasaki H."/>
            <person name="Nakagami H."/>
            <person name="Naramoto S."/>
            <person name="Nishitani K."/>
            <person name="Ohtani M."/>
            <person name="Okamoto T."/>
            <person name="Okumura M."/>
            <person name="Phillips J."/>
            <person name="Pollak B."/>
            <person name="Reinders A."/>
            <person name="Rovekamp M."/>
            <person name="Sano R."/>
            <person name="Sawa S."/>
            <person name="Schmid M.W."/>
            <person name="Shirakawa M."/>
            <person name="Solano R."/>
            <person name="Spunde A."/>
            <person name="Suetsugu N."/>
            <person name="Sugano S."/>
            <person name="Sugiyama A."/>
            <person name="Sun R."/>
            <person name="Suzuki Y."/>
            <person name="Takenaka M."/>
            <person name="Takezawa D."/>
            <person name="Tomogane H."/>
            <person name="Tsuzuki M."/>
            <person name="Ueda T."/>
            <person name="Umeda M."/>
            <person name="Ward J.M."/>
            <person name="Watanabe Y."/>
            <person name="Yazaki K."/>
            <person name="Yokoyama R."/>
            <person name="Yoshitake Y."/>
            <person name="Yotsui I."/>
            <person name="Zachgo S."/>
            <person name="Schmutz J."/>
        </authorList>
    </citation>
    <scope>NUCLEOTIDE SEQUENCE [LARGE SCALE GENOMIC DNA]</scope>
    <source>
        <strain evidence="2">Tak-1</strain>
    </source>
</reference>
<name>A0A2R6X7T6_MARPO</name>
<dbReference type="Gramene" id="Mp2g04780.1">
    <property type="protein sequence ID" value="Mp2g04780.1.cds"/>
    <property type="gene ID" value="Mp2g04780"/>
</dbReference>
<evidence type="ECO:0000313" key="2">
    <source>
        <dbReference type="Proteomes" id="UP000244005"/>
    </source>
</evidence>
<accession>A0A2R6X7T6</accession>
<proteinExistence type="predicted"/>
<dbReference type="Proteomes" id="UP000244005">
    <property type="component" value="Unassembled WGS sequence"/>
</dbReference>